<dbReference type="STRING" id="74557.A0A1V9ZNW0"/>
<accession>A0A1V9ZNW0</accession>
<evidence type="ECO:0000256" key="1">
    <source>
        <dbReference type="ARBA" id="ARBA00022741"/>
    </source>
</evidence>
<dbReference type="SMART" id="SM00177">
    <property type="entry name" value="ARF"/>
    <property type="match status" value="1"/>
</dbReference>
<dbReference type="PANTHER" id="PTHR46090">
    <property type="entry name" value="ADP-RIBOSYLATION FACTOR-LIKE PROTEIN 13B"/>
    <property type="match status" value="1"/>
</dbReference>
<dbReference type="Gene3D" id="3.40.50.300">
    <property type="entry name" value="P-loop containing nucleotide triphosphate hydrolases"/>
    <property type="match status" value="1"/>
</dbReference>
<feature type="region of interest" description="Disordered" evidence="5">
    <location>
        <begin position="361"/>
        <end position="385"/>
    </location>
</feature>
<evidence type="ECO:0000256" key="4">
    <source>
        <dbReference type="PIRSR" id="PIRSR606689-2"/>
    </source>
</evidence>
<comment type="caution">
    <text evidence="6">The sequence shown here is derived from an EMBL/GenBank/DDBJ whole genome shotgun (WGS) entry which is preliminary data.</text>
</comment>
<dbReference type="GO" id="GO:0005525">
    <property type="term" value="F:GTP binding"/>
    <property type="evidence" value="ECO:0007669"/>
    <property type="project" value="UniProtKB-KW"/>
</dbReference>
<dbReference type="GO" id="GO:0003924">
    <property type="term" value="F:GTPase activity"/>
    <property type="evidence" value="ECO:0007669"/>
    <property type="project" value="InterPro"/>
</dbReference>
<dbReference type="GO" id="GO:0046872">
    <property type="term" value="F:metal ion binding"/>
    <property type="evidence" value="ECO:0007669"/>
    <property type="project" value="UniProtKB-KW"/>
</dbReference>
<evidence type="ECO:0000256" key="2">
    <source>
        <dbReference type="ARBA" id="ARBA00023134"/>
    </source>
</evidence>
<evidence type="ECO:0000256" key="3">
    <source>
        <dbReference type="PIRSR" id="PIRSR606689-1"/>
    </source>
</evidence>
<keyword evidence="4" id="KW-0479">Metal-binding</keyword>
<feature type="binding site" evidence="3">
    <location>
        <position position="211"/>
    </location>
    <ligand>
        <name>GTP</name>
        <dbReference type="ChEBI" id="CHEBI:37565"/>
    </ligand>
</feature>
<feature type="binding site" evidence="4">
    <location>
        <position position="189"/>
    </location>
    <ligand>
        <name>Mg(2+)</name>
        <dbReference type="ChEBI" id="CHEBI:18420"/>
    </ligand>
</feature>
<proteinExistence type="predicted"/>
<name>A0A1V9ZNW0_9STRA</name>
<feature type="binding site" evidence="4">
    <location>
        <position position="172"/>
    </location>
    <ligand>
        <name>Mg(2+)</name>
        <dbReference type="ChEBI" id="CHEBI:18420"/>
    </ligand>
</feature>
<protein>
    <submittedName>
        <fullName evidence="6">ADP-ribosylation factor</fullName>
    </submittedName>
</protein>
<keyword evidence="7" id="KW-1185">Reference proteome</keyword>
<keyword evidence="1 3" id="KW-0547">Nucleotide-binding</keyword>
<dbReference type="PANTHER" id="PTHR46090:SF2">
    <property type="entry name" value="ADP-RIBOSYLATION FACTOR-LIKE PROTEIN 13B"/>
    <property type="match status" value="1"/>
</dbReference>
<dbReference type="InterPro" id="IPR051995">
    <property type="entry name" value="Ciliary_GTPase"/>
</dbReference>
<sequence length="964" mass="108498">TKARRHRMVEFMSSTVLPMMEELTQRIMQEKPNDVKGSPIKSVETKRQNVGFLLQVVKSRLAGESNQESVLTSPLITHESYAIGDQVECRFKGRPKFVAGVVEAYDPKSTTYTIRYGNSKVEENIHPILLRRPNAEPENEPALNAIDKVKPSIPRTIDCVILLLGIDGSGKSTLLSTLQGDLDKDHGPSAGYTSVKFQLPNGSATFYDLGGASTFRDVWKEYYSDAHAVIYVVDAADSARMAEAASVLAQAMENPHLIGKPLLLMANKKDIPTAMGEKQFCREIQAGMYNNKKVLECIAKPSANANIVDDRLEAGLMWVVQRVEQDYDSLQQRVLTDRETKKKQDAEAWQAQRLRVAAFKEEKEREQMNKEDRSTHQFQPAKPPLPQESYSIKCSHCQTNDAVTKCSASKCYQTFQKTTQTLMQPTLDTFYAALLQSPPTKAALAQGKLSIGNKKFQLEKLYKKAPTPQPKVLRKIPQDTIDILLELQQPDGRWKLSSELQDCLYNVIPPTPVGVAEGMWATACALAVLRRHPEHYDRLEKACAVAVTHVDTIAFGNAKMQMPPVPLAIAPGVYIRGQTPALEPPVVYDADSISRTIVKDIAPTAKLLLAQGYKSDFDYGAANKKAFAPFQCGELVEASWRKQTKGILDAPTATLEWFPAIILYVHPKEALYDVQFQCPPHEKILRVPKQYVRRRGVSTQETAKTMLDHVRENWHIPVVIQDEINRFNTAVEVKHKRPEWSVPPISHQIGGSQLQKEIKRASSLASIAPMSLDDILQQSKPASVTPAEAKVVECILKYEALVGKLFNEVRTCSALYNKARIFATKIHAFDTFTQLVPKVVENTLECIELVNGIQLALEIPSAPYTPFLWHGRPFLSLVIHQFDTLRHQKDLVDWYGVNFYFERNPFMMTMTLGCLKKALSRDDVVKNSWWPESLYNPALLEAIALSEQHLLRHWQRSIDENSWV</sequence>
<evidence type="ECO:0000313" key="7">
    <source>
        <dbReference type="Proteomes" id="UP000243217"/>
    </source>
</evidence>
<keyword evidence="2 3" id="KW-0342">GTP-binding</keyword>
<feature type="compositionally biased region" description="Basic and acidic residues" evidence="5">
    <location>
        <begin position="361"/>
        <end position="375"/>
    </location>
</feature>
<dbReference type="EMBL" id="JNBS01001790">
    <property type="protein sequence ID" value="OQR99674.1"/>
    <property type="molecule type" value="Genomic_DNA"/>
</dbReference>
<dbReference type="InterPro" id="IPR027417">
    <property type="entry name" value="P-loop_NTPase"/>
</dbReference>
<feature type="binding site" evidence="3">
    <location>
        <begin position="267"/>
        <end position="270"/>
    </location>
    <ligand>
        <name>GTP</name>
        <dbReference type="ChEBI" id="CHEBI:37565"/>
    </ligand>
</feature>
<dbReference type="Pfam" id="PF00025">
    <property type="entry name" value="Arf"/>
    <property type="match status" value="1"/>
</dbReference>
<evidence type="ECO:0000256" key="5">
    <source>
        <dbReference type="SAM" id="MobiDB-lite"/>
    </source>
</evidence>
<dbReference type="AlphaFoldDB" id="A0A1V9ZNW0"/>
<dbReference type="SUPFAM" id="SSF52540">
    <property type="entry name" value="P-loop containing nucleoside triphosphate hydrolases"/>
    <property type="match status" value="1"/>
</dbReference>
<dbReference type="PROSITE" id="PS51417">
    <property type="entry name" value="ARF"/>
    <property type="match status" value="1"/>
</dbReference>
<dbReference type="OrthoDB" id="14717at2759"/>
<feature type="non-terminal residue" evidence="6">
    <location>
        <position position="1"/>
    </location>
</feature>
<dbReference type="Gene3D" id="2.30.30.140">
    <property type="match status" value="1"/>
</dbReference>
<gene>
    <name evidence="6" type="ORF">THRCLA_06421</name>
</gene>
<reference evidence="6 7" key="1">
    <citation type="journal article" date="2014" name="Genome Biol. Evol.">
        <title>The secreted proteins of Achlya hypogyna and Thraustotheca clavata identify the ancestral oomycete secretome and reveal gene acquisitions by horizontal gene transfer.</title>
        <authorList>
            <person name="Misner I."/>
            <person name="Blouin N."/>
            <person name="Leonard G."/>
            <person name="Richards T.A."/>
            <person name="Lane C.E."/>
        </authorList>
    </citation>
    <scope>NUCLEOTIDE SEQUENCE [LARGE SCALE GENOMIC DNA]</scope>
    <source>
        <strain evidence="6 7">ATCC 34112</strain>
    </source>
</reference>
<feature type="binding site" evidence="3">
    <location>
        <begin position="165"/>
        <end position="172"/>
    </location>
    <ligand>
        <name>GTP</name>
        <dbReference type="ChEBI" id="CHEBI:37565"/>
    </ligand>
</feature>
<organism evidence="6 7">
    <name type="scientific">Thraustotheca clavata</name>
    <dbReference type="NCBI Taxonomy" id="74557"/>
    <lineage>
        <taxon>Eukaryota</taxon>
        <taxon>Sar</taxon>
        <taxon>Stramenopiles</taxon>
        <taxon>Oomycota</taxon>
        <taxon>Saprolegniomycetes</taxon>
        <taxon>Saprolegniales</taxon>
        <taxon>Achlyaceae</taxon>
        <taxon>Thraustotheca</taxon>
    </lineage>
</organism>
<evidence type="ECO:0000313" key="6">
    <source>
        <dbReference type="EMBL" id="OQR99674.1"/>
    </source>
</evidence>
<dbReference type="Proteomes" id="UP000243217">
    <property type="component" value="Unassembled WGS sequence"/>
</dbReference>
<keyword evidence="4" id="KW-0460">Magnesium</keyword>
<dbReference type="PRINTS" id="PR00328">
    <property type="entry name" value="SAR1GTPBP"/>
</dbReference>
<dbReference type="SMART" id="SM00178">
    <property type="entry name" value="SAR"/>
    <property type="match status" value="1"/>
</dbReference>
<dbReference type="InterPro" id="IPR006689">
    <property type="entry name" value="Small_GTPase_ARF/SAR"/>
</dbReference>